<name>A0ABR2GR70_9EUKA</name>
<evidence type="ECO:0000313" key="4">
    <source>
        <dbReference type="Proteomes" id="UP001470230"/>
    </source>
</evidence>
<feature type="region of interest" description="Disordered" evidence="2">
    <location>
        <begin position="275"/>
        <end position="331"/>
    </location>
</feature>
<reference evidence="3 4" key="1">
    <citation type="submission" date="2024-04" db="EMBL/GenBank/DDBJ databases">
        <title>Tritrichomonas musculus Genome.</title>
        <authorList>
            <person name="Alves-Ferreira E."/>
            <person name="Grigg M."/>
            <person name="Lorenzi H."/>
            <person name="Galac M."/>
        </authorList>
    </citation>
    <scope>NUCLEOTIDE SEQUENCE [LARGE SCALE GENOMIC DNA]</scope>
    <source>
        <strain evidence="3 4">EAF2021</strain>
    </source>
</reference>
<sequence length="408" mass="46795">MDQCEYSKPSTGLEKHILDLDNYTHNEIAKIYNYIDSKIIIFLQNNTQSINELQNRVCNMEDKLQQATQLCELKCNDVIAIKRQIDSLKIQENDESIKLRNTLDEKDTQKSEKKANLSESSTSTSYLDDIEFLKSELKNIKEQLNSSPFSNQKIYLESDEEIPHHMKEESYEVNSNILTIPSRITQIISQTLNSADQSSANIILEFSDSTESAEESSQSFNEREIELAPVASEETLFGTSNEDEIKFNELSQKVEQLIQENDSLKKDVAALKQASAMSGREDVRRDQQGERGVVHVSRGRVPGGRGEREGGPDRLRQQQDERRHQVPQESDSVDLLDDKLDIFAEKVAQVSAKIKRLKAEGRRGLRPVKADVAALRQEVERLKDWRRQEEEKPQRRFGRRKKASTILI</sequence>
<gene>
    <name evidence="3" type="ORF">M9Y10_039768</name>
</gene>
<feature type="coiled-coil region" evidence="1">
    <location>
        <begin position="240"/>
        <end position="274"/>
    </location>
</feature>
<organism evidence="3 4">
    <name type="scientific">Tritrichomonas musculus</name>
    <dbReference type="NCBI Taxonomy" id="1915356"/>
    <lineage>
        <taxon>Eukaryota</taxon>
        <taxon>Metamonada</taxon>
        <taxon>Parabasalia</taxon>
        <taxon>Tritrichomonadida</taxon>
        <taxon>Tritrichomonadidae</taxon>
        <taxon>Tritrichomonas</taxon>
    </lineage>
</organism>
<evidence type="ECO:0000256" key="2">
    <source>
        <dbReference type="SAM" id="MobiDB-lite"/>
    </source>
</evidence>
<proteinExistence type="predicted"/>
<feature type="region of interest" description="Disordered" evidence="2">
    <location>
        <begin position="386"/>
        <end position="408"/>
    </location>
</feature>
<feature type="compositionally biased region" description="Basic and acidic residues" evidence="2">
    <location>
        <begin position="279"/>
        <end position="293"/>
    </location>
</feature>
<comment type="caution">
    <text evidence="3">The sequence shown here is derived from an EMBL/GenBank/DDBJ whole genome shotgun (WGS) entry which is preliminary data.</text>
</comment>
<accession>A0ABR2GR70</accession>
<dbReference type="EMBL" id="JAPFFF010000066">
    <property type="protein sequence ID" value="KAK8836423.1"/>
    <property type="molecule type" value="Genomic_DNA"/>
</dbReference>
<protein>
    <submittedName>
        <fullName evidence="3">Uncharacterized protein</fullName>
    </submittedName>
</protein>
<keyword evidence="1" id="KW-0175">Coiled coil</keyword>
<feature type="compositionally biased region" description="Basic residues" evidence="2">
    <location>
        <begin position="395"/>
        <end position="408"/>
    </location>
</feature>
<keyword evidence="4" id="KW-1185">Reference proteome</keyword>
<evidence type="ECO:0000256" key="1">
    <source>
        <dbReference type="SAM" id="Coils"/>
    </source>
</evidence>
<feature type="compositionally biased region" description="Basic and acidic residues" evidence="2">
    <location>
        <begin position="305"/>
        <end position="326"/>
    </location>
</feature>
<evidence type="ECO:0000313" key="3">
    <source>
        <dbReference type="EMBL" id="KAK8836423.1"/>
    </source>
</evidence>
<dbReference type="Proteomes" id="UP001470230">
    <property type="component" value="Unassembled WGS sequence"/>
</dbReference>